<dbReference type="Proteomes" id="UP000887579">
    <property type="component" value="Unplaced"/>
</dbReference>
<organism evidence="1 2">
    <name type="scientific">Panagrolaimus sp. ES5</name>
    <dbReference type="NCBI Taxonomy" id="591445"/>
    <lineage>
        <taxon>Eukaryota</taxon>
        <taxon>Metazoa</taxon>
        <taxon>Ecdysozoa</taxon>
        <taxon>Nematoda</taxon>
        <taxon>Chromadorea</taxon>
        <taxon>Rhabditida</taxon>
        <taxon>Tylenchina</taxon>
        <taxon>Panagrolaimomorpha</taxon>
        <taxon>Panagrolaimoidea</taxon>
        <taxon>Panagrolaimidae</taxon>
        <taxon>Panagrolaimus</taxon>
    </lineage>
</organism>
<evidence type="ECO:0000313" key="1">
    <source>
        <dbReference type="Proteomes" id="UP000887579"/>
    </source>
</evidence>
<evidence type="ECO:0000313" key="2">
    <source>
        <dbReference type="WBParaSite" id="ES5_v2.g18526.t1"/>
    </source>
</evidence>
<proteinExistence type="predicted"/>
<accession>A0AC34FMH9</accession>
<sequence>MLSFSKLLLQKSKPFRSSSPQLKSNVYSTQHGFTKVAILLIFSITMGTRVGAYGANALESYEVYVAASKED</sequence>
<reference evidence="2" key="1">
    <citation type="submission" date="2022-11" db="UniProtKB">
        <authorList>
            <consortium name="WormBaseParasite"/>
        </authorList>
    </citation>
    <scope>IDENTIFICATION</scope>
</reference>
<dbReference type="WBParaSite" id="ES5_v2.g18526.t1">
    <property type="protein sequence ID" value="ES5_v2.g18526.t1"/>
    <property type="gene ID" value="ES5_v2.g18526"/>
</dbReference>
<protein>
    <submittedName>
        <fullName evidence="2">Uncharacterized protein</fullName>
    </submittedName>
</protein>
<name>A0AC34FMH9_9BILA</name>